<organism evidence="2 4">
    <name type="scientific">Pelobates cultripes</name>
    <name type="common">Western spadefoot toad</name>
    <dbReference type="NCBI Taxonomy" id="61616"/>
    <lineage>
        <taxon>Eukaryota</taxon>
        <taxon>Metazoa</taxon>
        <taxon>Chordata</taxon>
        <taxon>Craniata</taxon>
        <taxon>Vertebrata</taxon>
        <taxon>Euteleostomi</taxon>
        <taxon>Amphibia</taxon>
        <taxon>Batrachia</taxon>
        <taxon>Anura</taxon>
        <taxon>Pelobatoidea</taxon>
        <taxon>Pelobatidae</taxon>
        <taxon>Pelobates</taxon>
    </lineage>
</organism>
<dbReference type="AlphaFoldDB" id="A0AAD1RKQ6"/>
<sequence>MPFFLPPVTKHKRKPTKASHASSPRSTTNNIAAWGDLDWSTPEPRQIQPQKVDEMRRETQKSHVQTPKESQDIGTLLQSTPRHRVLEQADTVVYNPLTEDSVNMDASGPEPPTPVNPVTTTPASMVPATKQDIDNLFIKI</sequence>
<dbReference type="EMBL" id="OW240914">
    <property type="protein sequence ID" value="CAH2273404.1"/>
    <property type="molecule type" value="Genomic_DNA"/>
</dbReference>
<feature type="region of interest" description="Disordered" evidence="1">
    <location>
        <begin position="100"/>
        <end position="127"/>
    </location>
</feature>
<evidence type="ECO:0000256" key="1">
    <source>
        <dbReference type="SAM" id="MobiDB-lite"/>
    </source>
</evidence>
<name>A0AAD1RKQ6_PELCU</name>
<feature type="compositionally biased region" description="Polar residues" evidence="1">
    <location>
        <begin position="62"/>
        <end position="80"/>
    </location>
</feature>
<evidence type="ECO:0000313" key="3">
    <source>
        <dbReference type="EMBL" id="CAH2273413.1"/>
    </source>
</evidence>
<evidence type="ECO:0000313" key="2">
    <source>
        <dbReference type="EMBL" id="CAH2273404.1"/>
    </source>
</evidence>
<reference evidence="2" key="1">
    <citation type="submission" date="2022-03" db="EMBL/GenBank/DDBJ databases">
        <authorList>
            <person name="Alioto T."/>
            <person name="Alioto T."/>
            <person name="Gomez Garrido J."/>
        </authorList>
    </citation>
    <scope>NUCLEOTIDE SEQUENCE</scope>
</reference>
<evidence type="ECO:0000313" key="4">
    <source>
        <dbReference type="Proteomes" id="UP001295444"/>
    </source>
</evidence>
<feature type="region of interest" description="Disordered" evidence="1">
    <location>
        <begin position="1"/>
        <end position="80"/>
    </location>
</feature>
<gene>
    <name evidence="2" type="ORF">PECUL_23A011107</name>
    <name evidence="3" type="ORF">PECUL_23A024079</name>
</gene>
<dbReference type="EMBL" id="OW240914">
    <property type="protein sequence ID" value="CAH2273413.1"/>
    <property type="molecule type" value="Genomic_DNA"/>
</dbReference>
<protein>
    <submittedName>
        <fullName evidence="2">Uncharacterized protein</fullName>
    </submittedName>
</protein>
<dbReference type="Proteomes" id="UP001295444">
    <property type="component" value="Chromosome 03"/>
</dbReference>
<keyword evidence="4" id="KW-1185">Reference proteome</keyword>
<feature type="compositionally biased region" description="Basic and acidic residues" evidence="1">
    <location>
        <begin position="51"/>
        <end position="61"/>
    </location>
</feature>
<feature type="compositionally biased region" description="Polar residues" evidence="1">
    <location>
        <begin position="19"/>
        <end position="31"/>
    </location>
</feature>
<accession>A0AAD1RKQ6</accession>
<proteinExistence type="predicted"/>